<dbReference type="GO" id="GO:0005829">
    <property type="term" value="C:cytosol"/>
    <property type="evidence" value="ECO:0007669"/>
    <property type="project" value="TreeGrafter"/>
</dbReference>
<dbReference type="NCBIfam" id="NF003811">
    <property type="entry name" value="PRK05402.1"/>
    <property type="match status" value="1"/>
</dbReference>
<dbReference type="Pfam" id="PF02922">
    <property type="entry name" value="CBM_48"/>
    <property type="match status" value="1"/>
</dbReference>
<evidence type="ECO:0000259" key="13">
    <source>
        <dbReference type="SMART" id="SM00642"/>
    </source>
</evidence>
<proteinExistence type="inferred from homology"/>
<keyword evidence="10" id="KW-0119">Carbohydrate metabolism</keyword>
<name>A0A318L1T2_9FIRM</name>
<keyword evidence="9" id="KW-0320">Glycogen biosynthesis</keyword>
<comment type="function">
    <text evidence="2">Catalyzes the formation of the alpha-1,6-glucosidic linkages in glycogen by scission of a 1,4-alpha-linked oligosaccharide from growing alpha-1,4-glucan chains and the subsequent attachment of the oligosaccharide to the alpha-1,6 position.</text>
</comment>
<dbReference type="STRING" id="1034346.GCA_000313565_00878"/>
<gene>
    <name evidence="14" type="ORF">DES51_1266</name>
</gene>
<dbReference type="Pfam" id="PF02806">
    <property type="entry name" value="Alpha-amylase_C"/>
    <property type="match status" value="1"/>
</dbReference>
<feature type="domain" description="Glycosyl hydrolase family 13 catalytic" evidence="13">
    <location>
        <begin position="143"/>
        <end position="510"/>
    </location>
</feature>
<dbReference type="NCBIfam" id="NF008967">
    <property type="entry name" value="PRK12313.1"/>
    <property type="match status" value="1"/>
</dbReference>
<evidence type="ECO:0000256" key="1">
    <source>
        <dbReference type="ARBA" id="ARBA00000826"/>
    </source>
</evidence>
<evidence type="ECO:0000313" key="15">
    <source>
        <dbReference type="Proteomes" id="UP000247612"/>
    </source>
</evidence>
<dbReference type="SMART" id="SM00642">
    <property type="entry name" value="Aamy"/>
    <property type="match status" value="1"/>
</dbReference>
<dbReference type="RefSeq" id="WP_022937191.1">
    <property type="nucleotide sequence ID" value="NZ_CABKRQ010000002.1"/>
</dbReference>
<dbReference type="UniPathway" id="UPA00164"/>
<evidence type="ECO:0000256" key="3">
    <source>
        <dbReference type="ARBA" id="ARBA00004964"/>
    </source>
</evidence>
<feature type="active site" description="Nucleophile" evidence="12">
    <location>
        <position position="300"/>
    </location>
</feature>
<evidence type="ECO:0000256" key="11">
    <source>
        <dbReference type="NCBIfam" id="TIGR01515"/>
    </source>
</evidence>
<dbReference type="GO" id="GO:0004553">
    <property type="term" value="F:hydrolase activity, hydrolyzing O-glycosyl compounds"/>
    <property type="evidence" value="ECO:0007669"/>
    <property type="project" value="InterPro"/>
</dbReference>
<comment type="pathway">
    <text evidence="3">Glycan biosynthesis; glycogen biosynthesis.</text>
</comment>
<dbReference type="PANTHER" id="PTHR43651">
    <property type="entry name" value="1,4-ALPHA-GLUCAN-BRANCHING ENZYME"/>
    <property type="match status" value="1"/>
</dbReference>
<evidence type="ECO:0000256" key="4">
    <source>
        <dbReference type="ARBA" id="ARBA00009000"/>
    </source>
</evidence>
<dbReference type="GO" id="GO:0003844">
    <property type="term" value="F:1,4-alpha-glucan branching enzyme activity"/>
    <property type="evidence" value="ECO:0007669"/>
    <property type="project" value="UniProtKB-UniRule"/>
</dbReference>
<evidence type="ECO:0000313" key="14">
    <source>
        <dbReference type="EMBL" id="PXX74087.1"/>
    </source>
</evidence>
<accession>A0A318L1T2</accession>
<dbReference type="InterPro" id="IPR006407">
    <property type="entry name" value="GlgB"/>
</dbReference>
<dbReference type="Gene3D" id="3.20.20.80">
    <property type="entry name" value="Glycosidases"/>
    <property type="match status" value="1"/>
</dbReference>
<evidence type="ECO:0000256" key="5">
    <source>
        <dbReference type="ARBA" id="ARBA00012541"/>
    </source>
</evidence>
<keyword evidence="7" id="KW-0328">Glycosyltransferase</keyword>
<dbReference type="InterPro" id="IPR006047">
    <property type="entry name" value="GH13_cat_dom"/>
</dbReference>
<dbReference type="PIRSF" id="PIRSF000463">
    <property type="entry name" value="GlgB"/>
    <property type="match status" value="1"/>
</dbReference>
<protein>
    <recommendedName>
        <fullName evidence="5 11">1,4-alpha-glucan branching enzyme</fullName>
        <ecNumber evidence="5 11">2.4.1.18</ecNumber>
    </recommendedName>
</protein>
<comment type="similarity">
    <text evidence="4">Belongs to the glycosyl hydrolase 13 family. GlgB subfamily.</text>
</comment>
<evidence type="ECO:0000256" key="2">
    <source>
        <dbReference type="ARBA" id="ARBA00002953"/>
    </source>
</evidence>
<dbReference type="InterPro" id="IPR004193">
    <property type="entry name" value="Glyco_hydro_13_N"/>
</dbReference>
<dbReference type="InterPro" id="IPR013780">
    <property type="entry name" value="Glyco_hydro_b"/>
</dbReference>
<dbReference type="InterPro" id="IPR037439">
    <property type="entry name" value="Branching_enzy"/>
</dbReference>
<dbReference type="InterPro" id="IPR017853">
    <property type="entry name" value="GH"/>
</dbReference>
<evidence type="ECO:0000256" key="12">
    <source>
        <dbReference type="PIRSR" id="PIRSR000463-1"/>
    </source>
</evidence>
<dbReference type="GO" id="GO:0005978">
    <property type="term" value="P:glycogen biosynthetic process"/>
    <property type="evidence" value="ECO:0007669"/>
    <property type="project" value="UniProtKB-UniRule"/>
</dbReference>
<evidence type="ECO:0000256" key="7">
    <source>
        <dbReference type="ARBA" id="ARBA00022676"/>
    </source>
</evidence>
<comment type="caution">
    <text evidence="14">The sequence shown here is derived from an EMBL/GenBank/DDBJ whole genome shotgun (WGS) entry which is preliminary data.</text>
</comment>
<dbReference type="GO" id="GO:0043169">
    <property type="term" value="F:cation binding"/>
    <property type="evidence" value="ECO:0007669"/>
    <property type="project" value="InterPro"/>
</dbReference>
<evidence type="ECO:0000256" key="6">
    <source>
        <dbReference type="ARBA" id="ARBA00022600"/>
    </source>
</evidence>
<dbReference type="Gene3D" id="2.60.40.1180">
    <property type="entry name" value="Golgi alpha-mannosidase II"/>
    <property type="match status" value="1"/>
</dbReference>
<dbReference type="SUPFAM" id="SSF51445">
    <property type="entry name" value="(Trans)glycosidases"/>
    <property type="match status" value="1"/>
</dbReference>
<dbReference type="NCBIfam" id="TIGR01515">
    <property type="entry name" value="branching_enzym"/>
    <property type="match status" value="1"/>
</dbReference>
<evidence type="ECO:0000256" key="9">
    <source>
        <dbReference type="ARBA" id="ARBA00023056"/>
    </source>
</evidence>
<dbReference type="AlphaFoldDB" id="A0A318L1T2"/>
<feature type="active site" description="Proton donor" evidence="12">
    <location>
        <position position="343"/>
    </location>
</feature>
<keyword evidence="6" id="KW-0321">Glycogen metabolism</keyword>
<dbReference type="Gene3D" id="2.60.40.10">
    <property type="entry name" value="Immunoglobulins"/>
    <property type="match status" value="1"/>
</dbReference>
<dbReference type="InterPro" id="IPR044143">
    <property type="entry name" value="GlgB_N_E_set_prok"/>
</dbReference>
<dbReference type="Proteomes" id="UP000247612">
    <property type="component" value="Unassembled WGS sequence"/>
</dbReference>
<dbReference type="InterPro" id="IPR013783">
    <property type="entry name" value="Ig-like_fold"/>
</dbReference>
<dbReference type="CDD" id="cd02855">
    <property type="entry name" value="E_set_GBE_prok_N"/>
    <property type="match status" value="1"/>
</dbReference>
<reference evidence="14 15" key="1">
    <citation type="submission" date="2018-05" db="EMBL/GenBank/DDBJ databases">
        <title>Genomic Encyclopedia of Type Strains, Phase IV (KMG-IV): sequencing the most valuable type-strain genomes for metagenomic binning, comparative biology and taxonomic classification.</title>
        <authorList>
            <person name="Goeker M."/>
        </authorList>
    </citation>
    <scope>NUCLEOTIDE SEQUENCE [LARGE SCALE GENOMIC DNA]</scope>
    <source>
        <strain evidence="14 15">JC118</strain>
    </source>
</reference>
<keyword evidence="15" id="KW-1185">Reference proteome</keyword>
<dbReference type="EMBL" id="QJKH01000026">
    <property type="protein sequence ID" value="PXX74087.1"/>
    <property type="molecule type" value="Genomic_DNA"/>
</dbReference>
<dbReference type="InterPro" id="IPR006048">
    <property type="entry name" value="A-amylase/branching_C"/>
</dbReference>
<evidence type="ECO:0000256" key="10">
    <source>
        <dbReference type="ARBA" id="ARBA00023277"/>
    </source>
</evidence>
<keyword evidence="8" id="KW-0808">Transferase</keyword>
<evidence type="ECO:0000256" key="8">
    <source>
        <dbReference type="ARBA" id="ARBA00022679"/>
    </source>
</evidence>
<organism evidence="14 15">
    <name type="scientific">Dielma fastidiosa</name>
    <dbReference type="NCBI Taxonomy" id="1034346"/>
    <lineage>
        <taxon>Bacteria</taxon>
        <taxon>Bacillati</taxon>
        <taxon>Bacillota</taxon>
        <taxon>Erysipelotrichia</taxon>
        <taxon>Erysipelotrichales</taxon>
        <taxon>Erysipelotrichaceae</taxon>
        <taxon>Dielma</taxon>
    </lineage>
</organism>
<comment type="catalytic activity">
    <reaction evidence="1">
        <text>Transfers a segment of a (1-&gt;4)-alpha-D-glucan chain to a primary hydroxy group in a similar glucan chain.</text>
        <dbReference type="EC" id="2.4.1.18"/>
    </reaction>
</comment>
<dbReference type="SUPFAM" id="SSF51011">
    <property type="entry name" value="Glycosyl hydrolase domain"/>
    <property type="match status" value="1"/>
</dbReference>
<dbReference type="EC" id="2.4.1.18" evidence="5 11"/>
<sequence>MKKSSLEQFYNGMSLTAYEYFGAHCIEKGGQKGVMFRTYAPHARDISVIGEFNEWQGTKMKRVDAKGVYEVFIPHAKRGQMYKLRVHQATGRIVDKADPYAFYSELRPNTASIIEEVHRNLFTDDEWMKNRTKNFDQPVSIYEVHIGSWKKPDEDNVWYTYDEIGDDLIKYAKKVGYTHLELMPLNEYPFDGSWGYQCSGYFSATSRYGTVEQLMRFINNCHRHNLGVIIDFVPVHFVKDDYTLGYFDGTPLYEYEKGEDANSQWGTSNFNLSREEVRSFLMSAANFWLEVYHVDGLRMDAISNIIYWHGNKDKGENKGALDFIKRLNYHLSEKHPTCMLIAEDSSDFPKVTKPTVDGGLGFDYKWDLGWMHDTLKYFELDPIYRQYHHNQMTFSMAYFYSEKFMMPFSHDEVVHGKHTIIDKIWGTYEQKFAQCRALYTYMFTHPGKKLNFMGNEIAQFREWDENRENDWFLLDYPIHDAFLKFFTDLHKLMRKYPAMYELDYQGEGFRWIDADNKSQNVFVYTRRNKEQKFLVVLNLSPNHYDNFCIGLENKGSIKEILNSDQDIYGGSGIVNPKAIRTHNEPYNFLPYSVRIDLAPFAGAVFEIKESAVKTEKAKAAGTKAAK</sequence>
<dbReference type="Pfam" id="PF00128">
    <property type="entry name" value="Alpha-amylase"/>
    <property type="match status" value="2"/>
</dbReference>
<dbReference type="PANTHER" id="PTHR43651:SF3">
    <property type="entry name" value="1,4-ALPHA-GLUCAN-BRANCHING ENZYME"/>
    <property type="match status" value="1"/>
</dbReference>
<dbReference type="OrthoDB" id="9800174at2"/>
<dbReference type="CDD" id="cd11322">
    <property type="entry name" value="AmyAc_Glg_BE"/>
    <property type="match status" value="1"/>
</dbReference>